<evidence type="ECO:0000313" key="2">
    <source>
        <dbReference type="EMBL" id="WEW60519.1"/>
    </source>
</evidence>
<organism evidence="2 3">
    <name type="scientific">Emydomyces testavorans</name>
    <dbReference type="NCBI Taxonomy" id="2070801"/>
    <lineage>
        <taxon>Eukaryota</taxon>
        <taxon>Fungi</taxon>
        <taxon>Dikarya</taxon>
        <taxon>Ascomycota</taxon>
        <taxon>Pezizomycotina</taxon>
        <taxon>Eurotiomycetes</taxon>
        <taxon>Eurotiomycetidae</taxon>
        <taxon>Onygenales</taxon>
        <taxon>Nannizziopsiaceae</taxon>
        <taxon>Emydomyces</taxon>
    </lineage>
</organism>
<keyword evidence="3" id="KW-1185">Reference proteome</keyword>
<feature type="compositionally biased region" description="Polar residues" evidence="1">
    <location>
        <begin position="345"/>
        <end position="366"/>
    </location>
</feature>
<reference evidence="2" key="1">
    <citation type="submission" date="2023-03" db="EMBL/GenBank/DDBJ databases">
        <title>Emydomyces testavorans Genome Sequence.</title>
        <authorList>
            <person name="Hoyer L."/>
        </authorList>
    </citation>
    <scope>NUCLEOTIDE SEQUENCE</scope>
    <source>
        <strain evidence="2">16-2883</strain>
    </source>
</reference>
<sequence length="470" mass="52439">MEGHSDHAWQGYNSPQNEGAALPWILEHLLAYPGNYEIPLRTMYTLNSTSIAQPSVTSQPLVPPVSAFTREAPGNAFPAAKASTHSNDKHGAPNVTDTAALFKAQLMSQIAQLPSQPCSLPPSFITSFVRRCFPPVVEEVDFPQALTALDYLRDLENRRKKGVVEALNRLGITGAEGEKQELARRYPGVLAWIESTEGKERVAGALYTQVYLRLRHWTLINEMLLEPYNKANCIAMLNTLFPPVVSTPPTAHLNSKLLQEQRIRFYNLILDVGKNGKQVLDPMIQKDTRPGETTGWPVAQDYIEKYLRAANAIIDECSEVTSRQSFDDPAYEGKHKGRKVDSGISFMSTDRPSTSSSFTSHNTKTLNKPLPQSPTIGKPKHGGTTLERIAKEIRKIKSRSDIGDSAKEEKKASKGLRKMKSGLLKDKEKRNSGSSDSDQAFDPEEFKQRRMEWEAKNAAKLEHARRISNE</sequence>
<dbReference type="AlphaFoldDB" id="A0AAF0DKM8"/>
<gene>
    <name evidence="2" type="ORF">PRK78_006006</name>
</gene>
<feature type="compositionally biased region" description="Basic and acidic residues" evidence="1">
    <location>
        <begin position="388"/>
        <end position="412"/>
    </location>
</feature>
<accession>A0AAF0DKM8</accession>
<evidence type="ECO:0000256" key="1">
    <source>
        <dbReference type="SAM" id="MobiDB-lite"/>
    </source>
</evidence>
<dbReference type="EMBL" id="CP120630">
    <property type="protein sequence ID" value="WEW60519.1"/>
    <property type="molecule type" value="Genomic_DNA"/>
</dbReference>
<protein>
    <submittedName>
        <fullName evidence="2">Uncharacterized protein</fullName>
    </submittedName>
</protein>
<name>A0AAF0DKM8_9EURO</name>
<dbReference type="Proteomes" id="UP001219355">
    <property type="component" value="Chromosome 4"/>
</dbReference>
<proteinExistence type="predicted"/>
<feature type="region of interest" description="Disordered" evidence="1">
    <location>
        <begin position="324"/>
        <end position="449"/>
    </location>
</feature>
<evidence type="ECO:0000313" key="3">
    <source>
        <dbReference type="Proteomes" id="UP001219355"/>
    </source>
</evidence>